<dbReference type="SUPFAM" id="SSF54001">
    <property type="entry name" value="Cysteine proteinases"/>
    <property type="match status" value="1"/>
</dbReference>
<protein>
    <submittedName>
        <fullName evidence="1">Uncharacterized protein</fullName>
    </submittedName>
</protein>
<dbReference type="Proteomes" id="UP000464318">
    <property type="component" value="Chromosome"/>
</dbReference>
<sequence>MKKNNIILVAFNLVFLWNCSTQNFYKKAQNGDIVFVEAKKENLSGAISRVTKTNENTTSYDHTALIEVRGKEKNILHSSGENGSERISLKTFIKKNRKEKRRIDLYRLKDTYKNCTDKAIQKANTMLGKPYNWLYILNENAYYCSDFVERAYRDCHIFELKPMTFINPNTKTTDEYWIEFYQSKNTEVPEGKLGCNPNGISKSDKIYKVFSLK</sequence>
<dbReference type="InterPro" id="IPR038765">
    <property type="entry name" value="Papain-like_cys_pep_sf"/>
</dbReference>
<dbReference type="KEGG" id="bcad:DBX24_04370"/>
<dbReference type="Pfam" id="PF05708">
    <property type="entry name" value="Peptidase_C92"/>
    <property type="match status" value="1"/>
</dbReference>
<dbReference type="AlphaFoldDB" id="A0A6P1QSU7"/>
<gene>
    <name evidence="1" type="ORF">DBX24_04370</name>
</gene>
<organism evidence="1 2">
    <name type="scientific">Bergeyella cardium</name>
    <dbReference type="NCBI Taxonomy" id="1585976"/>
    <lineage>
        <taxon>Bacteria</taxon>
        <taxon>Pseudomonadati</taxon>
        <taxon>Bacteroidota</taxon>
        <taxon>Flavobacteriia</taxon>
        <taxon>Flavobacteriales</taxon>
        <taxon>Weeksellaceae</taxon>
        <taxon>Bergeyella</taxon>
    </lineage>
</organism>
<dbReference type="Gene3D" id="3.90.1720.10">
    <property type="entry name" value="endopeptidase domain like (from Nostoc punctiforme)"/>
    <property type="match status" value="1"/>
</dbReference>
<evidence type="ECO:0000313" key="2">
    <source>
        <dbReference type="Proteomes" id="UP000464318"/>
    </source>
</evidence>
<name>A0A6P1QSU7_9FLAO</name>
<proteinExistence type="predicted"/>
<dbReference type="RefSeq" id="WP_120488202.1">
    <property type="nucleotide sequence ID" value="NZ_CP029149.1"/>
</dbReference>
<accession>A0A6P1QSU7</accession>
<dbReference type="OrthoDB" id="195541at2"/>
<evidence type="ECO:0000313" key="1">
    <source>
        <dbReference type="EMBL" id="QHN65182.1"/>
    </source>
</evidence>
<dbReference type="EMBL" id="CP029149">
    <property type="protein sequence ID" value="QHN65182.1"/>
    <property type="molecule type" value="Genomic_DNA"/>
</dbReference>
<keyword evidence="2" id="KW-1185">Reference proteome</keyword>
<reference evidence="1 2" key="1">
    <citation type="submission" date="2018-04" db="EMBL/GenBank/DDBJ databases">
        <title>Characteristic and Complete Genome Sequencing of A Novel Member of Infective Endocarditis Causative Bacteria: Bergeyella cardium QL-PH.</title>
        <authorList>
            <person name="Pan H."/>
            <person name="Sun E."/>
            <person name="Zhang Y."/>
        </authorList>
    </citation>
    <scope>NUCLEOTIDE SEQUENCE [LARGE SCALE GENOMIC DNA]</scope>
    <source>
        <strain evidence="1 2">HPQL</strain>
    </source>
</reference>
<dbReference type="InterPro" id="IPR024453">
    <property type="entry name" value="Peptidase_C92"/>
</dbReference>